<name>A0A5C5WE51_9BACT</name>
<protein>
    <recommendedName>
        <fullName evidence="4">SnoaL-like domain-containing protein</fullName>
    </recommendedName>
</protein>
<dbReference type="OrthoDB" id="277614at2"/>
<dbReference type="SUPFAM" id="SSF54427">
    <property type="entry name" value="NTF2-like"/>
    <property type="match status" value="1"/>
</dbReference>
<evidence type="ECO:0000313" key="2">
    <source>
        <dbReference type="EMBL" id="TWT48339.1"/>
    </source>
</evidence>
<dbReference type="AlphaFoldDB" id="A0A5C5WE51"/>
<evidence type="ECO:0000256" key="1">
    <source>
        <dbReference type="SAM" id="Phobius"/>
    </source>
</evidence>
<keyword evidence="1" id="KW-1133">Transmembrane helix</keyword>
<proteinExistence type="predicted"/>
<feature type="transmembrane region" description="Helical" evidence="1">
    <location>
        <begin position="32"/>
        <end position="51"/>
    </location>
</feature>
<keyword evidence="3" id="KW-1185">Reference proteome</keyword>
<evidence type="ECO:0000313" key="3">
    <source>
        <dbReference type="Proteomes" id="UP000318995"/>
    </source>
</evidence>
<comment type="caution">
    <text evidence="2">The sequence shown here is derived from an EMBL/GenBank/DDBJ whole genome shotgun (WGS) entry which is preliminary data.</text>
</comment>
<dbReference type="EMBL" id="SJPH01000001">
    <property type="protein sequence ID" value="TWT48339.1"/>
    <property type="molecule type" value="Genomic_DNA"/>
</dbReference>
<keyword evidence="1" id="KW-0812">Transmembrane</keyword>
<dbReference type="InterPro" id="IPR032710">
    <property type="entry name" value="NTF2-like_dom_sf"/>
</dbReference>
<dbReference type="RefSeq" id="WP_146570343.1">
    <property type="nucleotide sequence ID" value="NZ_SJPH01000001.1"/>
</dbReference>
<dbReference type="Proteomes" id="UP000318995">
    <property type="component" value="Unassembled WGS sequence"/>
</dbReference>
<accession>A0A5C5WE51</accession>
<feature type="transmembrane region" description="Helical" evidence="1">
    <location>
        <begin position="7"/>
        <end position="26"/>
    </location>
</feature>
<gene>
    <name evidence="2" type="ORF">Pla111_01020</name>
</gene>
<reference evidence="2 3" key="1">
    <citation type="submission" date="2019-02" db="EMBL/GenBank/DDBJ databases">
        <title>Deep-cultivation of Planctomycetes and their phenomic and genomic characterization uncovers novel biology.</title>
        <authorList>
            <person name="Wiegand S."/>
            <person name="Jogler M."/>
            <person name="Boedeker C."/>
            <person name="Pinto D."/>
            <person name="Vollmers J."/>
            <person name="Rivas-Marin E."/>
            <person name="Kohn T."/>
            <person name="Peeters S.H."/>
            <person name="Heuer A."/>
            <person name="Rast P."/>
            <person name="Oberbeckmann S."/>
            <person name="Bunk B."/>
            <person name="Jeske O."/>
            <person name="Meyerdierks A."/>
            <person name="Storesund J.E."/>
            <person name="Kallscheuer N."/>
            <person name="Luecker S."/>
            <person name="Lage O.M."/>
            <person name="Pohl T."/>
            <person name="Merkel B.J."/>
            <person name="Hornburger P."/>
            <person name="Mueller R.-W."/>
            <person name="Bruemmer F."/>
            <person name="Labrenz M."/>
            <person name="Spormann A.M."/>
            <person name="Op Den Camp H."/>
            <person name="Overmann J."/>
            <person name="Amann R."/>
            <person name="Jetten M.S.M."/>
            <person name="Mascher T."/>
            <person name="Medema M.H."/>
            <person name="Devos D.P."/>
            <person name="Kaster A.-K."/>
            <person name="Ovreas L."/>
            <person name="Rohde M."/>
            <person name="Galperin M.Y."/>
            <person name="Jogler C."/>
        </authorList>
    </citation>
    <scope>NUCLEOTIDE SEQUENCE [LARGE SCALE GENOMIC DNA]</scope>
    <source>
        <strain evidence="2 3">Pla111</strain>
    </source>
</reference>
<organism evidence="2 3">
    <name type="scientific">Botrimarina hoheduenensis</name>
    <dbReference type="NCBI Taxonomy" id="2528000"/>
    <lineage>
        <taxon>Bacteria</taxon>
        <taxon>Pseudomonadati</taxon>
        <taxon>Planctomycetota</taxon>
        <taxon>Planctomycetia</taxon>
        <taxon>Pirellulales</taxon>
        <taxon>Lacipirellulaceae</taxon>
        <taxon>Botrimarina</taxon>
    </lineage>
</organism>
<evidence type="ECO:0008006" key="4">
    <source>
        <dbReference type="Google" id="ProtNLM"/>
    </source>
</evidence>
<keyword evidence="1" id="KW-0472">Membrane</keyword>
<sequence length="179" mass="19030">MAVLLESPTLVAAIGLFLLTATGIFYTQSRSLGALISVGVAVLLTAGGLIAERSIVTSAEAVRAEVHDLFDAIADNDLPAVIALLDPAASNMQADAQTLMPMFRVLSAGEGGRVRVAINDNTATAELKPVIKVTHQSTGATGVYFDGLTLRLVKRDDRWRFTDYTAAEDWRKGAAKLSR</sequence>